<evidence type="ECO:0000259" key="3">
    <source>
        <dbReference type="Pfam" id="PF20382"/>
    </source>
</evidence>
<proteinExistence type="predicted"/>
<organism evidence="4 5">
    <name type="scientific">Stieleria marina</name>
    <dbReference type="NCBI Taxonomy" id="1930275"/>
    <lineage>
        <taxon>Bacteria</taxon>
        <taxon>Pseudomonadati</taxon>
        <taxon>Planctomycetota</taxon>
        <taxon>Planctomycetia</taxon>
        <taxon>Pirellulales</taxon>
        <taxon>Pirellulaceae</taxon>
        <taxon>Stieleria</taxon>
    </lineage>
</organism>
<name>A0A517P2I7_9BACT</name>
<gene>
    <name evidence="4" type="ORF">K239x_56100</name>
</gene>
<feature type="compositionally biased region" description="Polar residues" evidence="1">
    <location>
        <begin position="199"/>
        <end position="210"/>
    </location>
</feature>
<evidence type="ECO:0000256" key="1">
    <source>
        <dbReference type="SAM" id="MobiDB-lite"/>
    </source>
</evidence>
<evidence type="ECO:0000256" key="2">
    <source>
        <dbReference type="SAM" id="Phobius"/>
    </source>
</evidence>
<feature type="region of interest" description="Disordered" evidence="1">
    <location>
        <begin position="181"/>
        <end position="210"/>
    </location>
</feature>
<reference evidence="4 5" key="1">
    <citation type="submission" date="2019-02" db="EMBL/GenBank/DDBJ databases">
        <title>Deep-cultivation of Planctomycetes and their phenomic and genomic characterization uncovers novel biology.</title>
        <authorList>
            <person name="Wiegand S."/>
            <person name="Jogler M."/>
            <person name="Boedeker C."/>
            <person name="Pinto D."/>
            <person name="Vollmers J."/>
            <person name="Rivas-Marin E."/>
            <person name="Kohn T."/>
            <person name="Peeters S.H."/>
            <person name="Heuer A."/>
            <person name="Rast P."/>
            <person name="Oberbeckmann S."/>
            <person name="Bunk B."/>
            <person name="Jeske O."/>
            <person name="Meyerdierks A."/>
            <person name="Storesund J.E."/>
            <person name="Kallscheuer N."/>
            <person name="Luecker S."/>
            <person name="Lage O.M."/>
            <person name="Pohl T."/>
            <person name="Merkel B.J."/>
            <person name="Hornburger P."/>
            <person name="Mueller R.-W."/>
            <person name="Bruemmer F."/>
            <person name="Labrenz M."/>
            <person name="Spormann A.M."/>
            <person name="Op den Camp H."/>
            <person name="Overmann J."/>
            <person name="Amann R."/>
            <person name="Jetten M.S.M."/>
            <person name="Mascher T."/>
            <person name="Medema M.H."/>
            <person name="Devos D.P."/>
            <person name="Kaster A.-K."/>
            <person name="Ovreas L."/>
            <person name="Rohde M."/>
            <person name="Galperin M.Y."/>
            <person name="Jogler C."/>
        </authorList>
    </citation>
    <scope>NUCLEOTIDE SEQUENCE [LARGE SCALE GENOMIC DNA]</scope>
    <source>
        <strain evidence="4 5">K23_9</strain>
    </source>
</reference>
<feature type="transmembrane region" description="Helical" evidence="2">
    <location>
        <begin position="46"/>
        <end position="71"/>
    </location>
</feature>
<protein>
    <recommendedName>
        <fullName evidence="3">DUF6677 domain-containing protein</fullName>
    </recommendedName>
</protein>
<dbReference type="InterPro" id="IPR046499">
    <property type="entry name" value="DUF6677"/>
</dbReference>
<dbReference type="RefSeq" id="WP_419189424.1">
    <property type="nucleotide sequence ID" value="NZ_CP036526.1"/>
</dbReference>
<keyword evidence="2" id="KW-1133">Transmembrane helix</keyword>
<evidence type="ECO:0000313" key="5">
    <source>
        <dbReference type="Proteomes" id="UP000319817"/>
    </source>
</evidence>
<feature type="domain" description="DUF6677" evidence="3">
    <location>
        <begin position="22"/>
        <end position="181"/>
    </location>
</feature>
<dbReference type="Pfam" id="PF20382">
    <property type="entry name" value="DUF6677"/>
    <property type="match status" value="1"/>
</dbReference>
<keyword evidence="5" id="KW-1185">Reference proteome</keyword>
<dbReference type="EMBL" id="CP036526">
    <property type="protein sequence ID" value="QDT13590.1"/>
    <property type="molecule type" value="Genomic_DNA"/>
</dbReference>
<accession>A0A517P2I7</accession>
<dbReference type="AlphaFoldDB" id="A0A517P2I7"/>
<keyword evidence="2" id="KW-0472">Membrane</keyword>
<feature type="transmembrane region" description="Helical" evidence="2">
    <location>
        <begin position="77"/>
        <end position="95"/>
    </location>
</feature>
<keyword evidence="2" id="KW-0812">Transmembrane</keyword>
<dbReference type="Proteomes" id="UP000319817">
    <property type="component" value="Chromosome"/>
</dbReference>
<sequence>MQLEDNFIEVDNIEIDLRNRKLAALLAWLIPGAGHFYQGRHTKGSFFLVCILTTWIIGFALGGGHVVYASWQPGDRRWHYALQAGVGAVALPALVQGQRMKHKTDADGRTMPSYRPLWGGFMAPPYRPVFEDRADEVSAWYAVHGAGYEMGTWYTMIAGLLNILVIYDAFAGPLAIPISGRKKEDADAKPSASDDDTNAESSAQTSDDPN</sequence>
<evidence type="ECO:0000313" key="4">
    <source>
        <dbReference type="EMBL" id="QDT13590.1"/>
    </source>
</evidence>